<dbReference type="GO" id="GO:0005509">
    <property type="term" value="F:calcium ion binding"/>
    <property type="evidence" value="ECO:0007669"/>
    <property type="project" value="TreeGrafter"/>
</dbReference>
<accession>A0A0K3CPG6</accession>
<reference evidence="3 4" key="1">
    <citation type="submission" date="2015-07" db="EMBL/GenBank/DDBJ databases">
        <authorList>
            <person name="Cajimat M.N.B."/>
            <person name="Milazzo M.L."/>
            <person name="Fulhorst C.F."/>
        </authorList>
    </citation>
    <scope>NUCLEOTIDE SEQUENCE [LARGE SCALE GENOMIC DNA]</scope>
    <source>
        <strain evidence="3">Single colony</strain>
    </source>
</reference>
<evidence type="ECO:0000313" key="4">
    <source>
        <dbReference type="Proteomes" id="UP000199069"/>
    </source>
</evidence>
<dbReference type="Proteomes" id="UP000199069">
    <property type="component" value="Unassembled WGS sequence"/>
</dbReference>
<feature type="non-terminal residue" evidence="3">
    <location>
        <position position="1"/>
    </location>
</feature>
<sequence length="345" mass="38656">SMASPLRGATSGSPLLGAVQPVNVPHSSEDRQTHEAQQDTPMEEEGREFEHRLPWQQEQDAVEVQGAENGEDKAREGDEWAGRGSDLPGAPFKTTLKGHIAMETRPVSEEAGKGLAEPYVPRANIAATPERPFGTQEGNWAKQHENDSVLQQHCAFFDPDNDGIVWPWDVFWGFHQLGYALPWCILSVMIISTSFSWFTSESWIPNPLFPIHLKHIHRAKHGSDTGTYDHEGRFIPAHFEAIFSKFDKGSKGGITFYEGLQLIRAQRNILDFAGWIGAFFEMLATYLLIWPADGIMRKEDLRTVYDTTTAYARGGGKKGRISREQLWNQKAGTGWVEGLKKGRHG</sequence>
<dbReference type="AlphaFoldDB" id="A0A0K3CPG6"/>
<dbReference type="PANTHER" id="PTHR31495:SF0">
    <property type="entry name" value="BINDING PROTEIN CALEOSIN, PUTATIVE (AFU_ORTHOLOGUE AFUA_5G13750)-RELATED"/>
    <property type="match status" value="1"/>
</dbReference>
<dbReference type="EMBL" id="CWKI01000013">
    <property type="protein sequence ID" value="CTR10340.1"/>
    <property type="molecule type" value="Genomic_DNA"/>
</dbReference>
<dbReference type="InterPro" id="IPR007736">
    <property type="entry name" value="Caleosin-related"/>
</dbReference>
<gene>
    <name evidence="3" type="primary">FGENESH: predicted gene_13.31</name>
    <name evidence="3" type="ORF">BN2166_0062010</name>
</gene>
<dbReference type="Pfam" id="PF05042">
    <property type="entry name" value="Caleosin"/>
    <property type="match status" value="1"/>
</dbReference>
<feature type="region of interest" description="Disordered" evidence="2">
    <location>
        <begin position="1"/>
        <end position="93"/>
    </location>
</feature>
<feature type="compositionally biased region" description="Basic and acidic residues" evidence="2">
    <location>
        <begin position="27"/>
        <end position="37"/>
    </location>
</feature>
<name>A0A0K3CPG6_RHOTO</name>
<dbReference type="PANTHER" id="PTHR31495">
    <property type="entry name" value="PEROXYGENASE 3-RELATED"/>
    <property type="match status" value="1"/>
</dbReference>
<feature type="compositionally biased region" description="Basic and acidic residues" evidence="2">
    <location>
        <begin position="70"/>
        <end position="81"/>
    </location>
</feature>
<protein>
    <submittedName>
        <fullName evidence="3">FGENESH: predicted gene_13.31 protein</fullName>
    </submittedName>
</protein>
<organism evidence="3 4">
    <name type="scientific">Rhodotorula toruloides</name>
    <name type="common">Yeast</name>
    <name type="synonym">Rhodosporidium toruloides</name>
    <dbReference type="NCBI Taxonomy" id="5286"/>
    <lineage>
        <taxon>Eukaryota</taxon>
        <taxon>Fungi</taxon>
        <taxon>Dikarya</taxon>
        <taxon>Basidiomycota</taxon>
        <taxon>Pucciniomycotina</taxon>
        <taxon>Microbotryomycetes</taxon>
        <taxon>Sporidiobolales</taxon>
        <taxon>Sporidiobolaceae</taxon>
        <taxon>Rhodotorula</taxon>
    </lineage>
</organism>
<keyword evidence="4" id="KW-1185">Reference proteome</keyword>
<dbReference type="GO" id="GO:0004497">
    <property type="term" value="F:monooxygenase activity"/>
    <property type="evidence" value="ECO:0007669"/>
    <property type="project" value="TreeGrafter"/>
</dbReference>
<evidence type="ECO:0000313" key="3">
    <source>
        <dbReference type="EMBL" id="CTR10340.1"/>
    </source>
</evidence>
<evidence type="ECO:0000256" key="2">
    <source>
        <dbReference type="SAM" id="MobiDB-lite"/>
    </source>
</evidence>
<evidence type="ECO:0000256" key="1">
    <source>
        <dbReference type="ARBA" id="ARBA00006765"/>
    </source>
</evidence>
<dbReference type="OMA" id="GHIAMET"/>
<proteinExistence type="inferred from homology"/>
<comment type="similarity">
    <text evidence="1">Belongs to the caleosin family.</text>
</comment>
<dbReference type="STRING" id="5286.A0A0K3CPG6"/>